<feature type="region of interest" description="Disordered" evidence="1">
    <location>
        <begin position="72"/>
        <end position="95"/>
    </location>
</feature>
<name>A0A7G9U8N5_GVPB</name>
<evidence type="ECO:0000259" key="3">
    <source>
        <dbReference type="Pfam" id="PF04850"/>
    </source>
</evidence>
<dbReference type="InterPro" id="IPR006934">
    <property type="entry name" value="ODV-E66_C_baculovirus"/>
</dbReference>
<proteinExistence type="predicted"/>
<feature type="domain" description="Baculovirus ODV-E66 C-terminal" evidence="3">
    <location>
        <begin position="385"/>
        <end position="606"/>
    </location>
</feature>
<feature type="transmembrane region" description="Helical" evidence="2">
    <location>
        <begin position="33"/>
        <end position="54"/>
    </location>
</feature>
<keyword evidence="2" id="KW-0812">Transmembrane</keyword>
<keyword evidence="2" id="KW-1133">Transmembrane helix</keyword>
<dbReference type="Pfam" id="PF08124">
    <property type="entry name" value="Lyase_8_N"/>
    <property type="match status" value="1"/>
</dbReference>
<dbReference type="Pfam" id="PF04850">
    <property type="entry name" value="Baculo_E66"/>
    <property type="match status" value="1"/>
</dbReference>
<reference evidence="5" key="1">
    <citation type="submission" date="2019-11" db="EMBL/GenBank/DDBJ databases">
        <title>Studies on the baculoviruses infecting the caterpillars, Spilarctia obliqua Walker (Erebidae) and Pieris brassicae Linn. (Pieridae) (Insecta: Lepidoptera).</title>
        <authorList>
            <person name="Paul S."/>
            <person name="Arumugaperumal A."/>
            <person name="Sathiya Balasingh Thangapandi E.J.J."/>
            <person name="Sarjubala Devi H."/>
            <person name="Johnson T."/>
            <person name="Maisnam S."/>
            <person name="Krishnavel S."/>
            <person name="Soman Syamala S."/>
            <person name="Ramamoorthy S."/>
            <person name="Karthikeyan R."/>
            <person name="Subburaman C."/>
            <person name="Jeyaprakash R."/>
            <person name="Azhaguchamy M."/>
            <person name="Ramaiyer V."/>
            <person name="Sivasubramaniam S."/>
        </authorList>
    </citation>
    <scope>NUCLEOTIDE SEQUENCE</scope>
    <source>
        <strain evidence="5">Manipur</strain>
    </source>
</reference>
<dbReference type="Gene3D" id="1.50.10.100">
    <property type="entry name" value="Chondroitin AC/alginate lyase"/>
    <property type="match status" value="1"/>
</dbReference>
<organismHost>
    <name type="scientific">Pieris brassicae</name>
    <name type="common">White butterfly</name>
    <name type="synonym">Large white butterfly</name>
    <dbReference type="NCBI Taxonomy" id="7116"/>
</organismHost>
<organism evidence="5">
    <name type="scientific">Pieris brassicae granulosis virus</name>
    <name type="common">PbGV</name>
    <name type="synonym">Pieris brassicae granulovirus</name>
    <dbReference type="NCBI Taxonomy" id="10465"/>
    <lineage>
        <taxon>Viruses</taxon>
        <taxon>Viruses incertae sedis</taxon>
        <taxon>Naldaviricetes</taxon>
        <taxon>Lefavirales</taxon>
        <taxon>Baculoviridae</taxon>
        <taxon>Betabaculovirus</taxon>
        <taxon>Betabaculovirus arrapae</taxon>
    </lineage>
</organism>
<keyword evidence="2" id="KW-0472">Membrane</keyword>
<accession>A0A7G9U8N5</accession>
<dbReference type="EMBL" id="MN750571">
    <property type="protein sequence ID" value="QNN89466.1"/>
    <property type="molecule type" value="Genomic_DNA"/>
</dbReference>
<dbReference type="Gene3D" id="2.70.98.100">
    <property type="entry name" value="Baculovirus E66 occlusion-derived virus envelope protein, domain 2"/>
    <property type="match status" value="1"/>
</dbReference>
<protein>
    <submittedName>
        <fullName evidence="5">ODV-e66b</fullName>
    </submittedName>
</protein>
<evidence type="ECO:0000313" key="5">
    <source>
        <dbReference type="EMBL" id="QNN89466.1"/>
    </source>
</evidence>
<sequence>MSSMCLSCNHNLRLITKKMPTAQPTCLGVINNISGTTALLFFFFMFLVFIIYLLKTHINYYGTNNKINPPPVKPPPIEPPPVKPPPIEPPPVKPPPVKPPPIEPPPVEPPPVVPPPPVKPPPVEPLPPVDPPPPPVIHPNLEELEKFEQWFKTNLSLSFSQKSEKIANPTRQWNDQTVFDGLDPWTNVPQFGTVCHTLIGYCVRYNNSTDALFNDATLASNLINGLRIICDKLPDPPPRNKAPWGPVADWYHFTITLPEVFMNITIVLNKTTYYKEAVDLTVYWLGLYLPTAVNSLGWHRVGGNSMRMGAPYIYSQMLRGHFLEKIKQEPGVKEVLETVSFPYKVKGDGLHVDSIYIDHLDVRAYGYLINSFFTFAFYNYYFGDDTINNVGLTKSIQNVASPEGIVVPGVMSRTGTMYSNVIGNFVEYPLAVHSADYSKVLTKLSDTYYGSVVGATDKLAYYEADPTNNIQAPLWTMTRRLWNRKKRIINYNARTMPFESGLILQSTNGIMSIPSTTTSTQSFRPLIGKTAIAKTDNCGAILIHAKYAEMNNLEFKSCTLFYDHGMFQLYYDVGVTPDSLNNVNSRMVVLARETTVDTGDETFQNNAKTTTIIRTAPHLMV</sequence>
<evidence type="ECO:0000256" key="2">
    <source>
        <dbReference type="SAM" id="Phobius"/>
    </source>
</evidence>
<feature type="domain" description="Polysaccharide lyase 8 N-terminal alpha-helical" evidence="4">
    <location>
        <begin position="164"/>
        <end position="362"/>
    </location>
</feature>
<dbReference type="InterPro" id="IPR012970">
    <property type="entry name" value="Lyase_8_alpha_N"/>
</dbReference>
<dbReference type="InterPro" id="IPR008929">
    <property type="entry name" value="Chondroitin_lyas"/>
</dbReference>
<dbReference type="GO" id="GO:0019031">
    <property type="term" value="C:viral envelope"/>
    <property type="evidence" value="ECO:0007669"/>
    <property type="project" value="InterPro"/>
</dbReference>
<dbReference type="InterPro" id="IPR043082">
    <property type="entry name" value="Baculo_ODV-E66_core"/>
</dbReference>
<evidence type="ECO:0000259" key="4">
    <source>
        <dbReference type="Pfam" id="PF08124"/>
    </source>
</evidence>
<evidence type="ECO:0000256" key="1">
    <source>
        <dbReference type="SAM" id="MobiDB-lite"/>
    </source>
</evidence>
<dbReference type="SUPFAM" id="SSF48230">
    <property type="entry name" value="Chondroitin AC/alginate lyase"/>
    <property type="match status" value="1"/>
</dbReference>